<dbReference type="EMBL" id="JANPWB010000012">
    <property type="protein sequence ID" value="KAJ1118292.1"/>
    <property type="molecule type" value="Genomic_DNA"/>
</dbReference>
<name>A0AAV7NU78_PLEWA</name>
<protein>
    <submittedName>
        <fullName evidence="2">Uncharacterized protein</fullName>
    </submittedName>
</protein>
<keyword evidence="3" id="KW-1185">Reference proteome</keyword>
<comment type="caution">
    <text evidence="2">The sequence shown here is derived from an EMBL/GenBank/DDBJ whole genome shotgun (WGS) entry which is preliminary data.</text>
</comment>
<sequence length="124" mass="14692">MAFAGSSSQNNSAKARDSSVSRRTKRGRHLGLLLFHQSCLARMFMDLNCIVYYTRRELKKFCQERRLTLKKKTNKQDLQKSLYAYEESYWIKEAKNQEGDDSWYQSEKEDPFAALQIENAEHWL</sequence>
<reference evidence="2" key="1">
    <citation type="journal article" date="2022" name="bioRxiv">
        <title>Sequencing and chromosome-scale assembly of the giantPleurodeles waltlgenome.</title>
        <authorList>
            <person name="Brown T."/>
            <person name="Elewa A."/>
            <person name="Iarovenko S."/>
            <person name="Subramanian E."/>
            <person name="Araus A.J."/>
            <person name="Petzold A."/>
            <person name="Susuki M."/>
            <person name="Suzuki K.-i.T."/>
            <person name="Hayashi T."/>
            <person name="Toyoda A."/>
            <person name="Oliveira C."/>
            <person name="Osipova E."/>
            <person name="Leigh N.D."/>
            <person name="Simon A."/>
            <person name="Yun M.H."/>
        </authorList>
    </citation>
    <scope>NUCLEOTIDE SEQUENCE</scope>
    <source>
        <strain evidence="2">20211129_DDA</strain>
        <tissue evidence="2">Liver</tissue>
    </source>
</reference>
<proteinExistence type="predicted"/>
<evidence type="ECO:0000256" key="1">
    <source>
        <dbReference type="SAM" id="MobiDB-lite"/>
    </source>
</evidence>
<accession>A0AAV7NU78</accession>
<evidence type="ECO:0000313" key="2">
    <source>
        <dbReference type="EMBL" id="KAJ1118292.1"/>
    </source>
</evidence>
<dbReference type="AlphaFoldDB" id="A0AAV7NU78"/>
<gene>
    <name evidence="2" type="ORF">NDU88_006487</name>
</gene>
<dbReference type="Proteomes" id="UP001066276">
    <property type="component" value="Chromosome 8"/>
</dbReference>
<organism evidence="2 3">
    <name type="scientific">Pleurodeles waltl</name>
    <name type="common">Iberian ribbed newt</name>
    <dbReference type="NCBI Taxonomy" id="8319"/>
    <lineage>
        <taxon>Eukaryota</taxon>
        <taxon>Metazoa</taxon>
        <taxon>Chordata</taxon>
        <taxon>Craniata</taxon>
        <taxon>Vertebrata</taxon>
        <taxon>Euteleostomi</taxon>
        <taxon>Amphibia</taxon>
        <taxon>Batrachia</taxon>
        <taxon>Caudata</taxon>
        <taxon>Salamandroidea</taxon>
        <taxon>Salamandridae</taxon>
        <taxon>Pleurodelinae</taxon>
        <taxon>Pleurodeles</taxon>
    </lineage>
</organism>
<feature type="compositionally biased region" description="Polar residues" evidence="1">
    <location>
        <begin position="1"/>
        <end position="13"/>
    </location>
</feature>
<feature type="region of interest" description="Disordered" evidence="1">
    <location>
        <begin position="1"/>
        <end position="25"/>
    </location>
</feature>
<evidence type="ECO:0000313" key="3">
    <source>
        <dbReference type="Proteomes" id="UP001066276"/>
    </source>
</evidence>